<dbReference type="CDD" id="cd16927">
    <property type="entry name" value="HATPase_Hsp90-like"/>
    <property type="match status" value="1"/>
</dbReference>
<dbReference type="InterPro" id="IPR003594">
    <property type="entry name" value="HATPase_dom"/>
</dbReference>
<feature type="binding site" evidence="10">
    <location>
        <begin position="100"/>
        <end position="101"/>
    </location>
    <ligand>
        <name>ATP</name>
        <dbReference type="ChEBI" id="CHEBI:30616"/>
    </ligand>
</feature>
<dbReference type="Gene3D" id="3.30.230.80">
    <property type="match status" value="1"/>
</dbReference>
<evidence type="ECO:0000313" key="13">
    <source>
        <dbReference type="Proteomes" id="UP000005824"/>
    </source>
</evidence>
<evidence type="ECO:0000313" key="12">
    <source>
        <dbReference type="EMBL" id="EDY21902.1"/>
    </source>
</evidence>
<dbReference type="Pfam" id="PF00183">
    <property type="entry name" value="HSP90"/>
    <property type="match status" value="1"/>
</dbReference>
<evidence type="ECO:0000256" key="5">
    <source>
        <dbReference type="ARBA" id="ARBA00022840"/>
    </source>
</evidence>
<keyword evidence="6" id="KW-0809">Transit peptide</keyword>
<dbReference type="Gene3D" id="3.40.50.11260">
    <property type="match status" value="1"/>
</dbReference>
<dbReference type="eggNOG" id="COG0326">
    <property type="taxonomic scope" value="Bacteria"/>
</dbReference>
<keyword evidence="13" id="KW-1185">Reference proteome</keyword>
<dbReference type="PRINTS" id="PR00775">
    <property type="entry name" value="HEATSHOCK90"/>
</dbReference>
<keyword evidence="7 9" id="KW-0346">Stress response</keyword>
<evidence type="ECO:0000256" key="10">
    <source>
        <dbReference type="PIRSR" id="PIRSR002583-1"/>
    </source>
</evidence>
<feature type="region of interest" description="C" evidence="9">
    <location>
        <begin position="531"/>
        <end position="610"/>
    </location>
</feature>
<comment type="subunit">
    <text evidence="9">Homodimer.</text>
</comment>
<feature type="binding site" evidence="10">
    <location>
        <position position="38"/>
    </location>
    <ligand>
        <name>ATP</name>
        <dbReference type="ChEBI" id="CHEBI:30616"/>
    </ligand>
</feature>
<dbReference type="Gene3D" id="3.30.565.10">
    <property type="entry name" value="Histidine kinase-like ATPase, C-terminal domain"/>
    <property type="match status" value="1"/>
</dbReference>
<dbReference type="InterPro" id="IPR037196">
    <property type="entry name" value="HSP90_C"/>
</dbReference>
<dbReference type="Gene3D" id="1.20.120.790">
    <property type="entry name" value="Heat shock protein 90, C-terminal domain"/>
    <property type="match status" value="1"/>
</dbReference>
<dbReference type="FunFam" id="1.20.120.790:FF:000004">
    <property type="entry name" value="Heat shock protein 75 kDa"/>
    <property type="match status" value="1"/>
</dbReference>
<dbReference type="GO" id="GO:0005737">
    <property type="term" value="C:cytoplasm"/>
    <property type="evidence" value="ECO:0007669"/>
    <property type="project" value="UniProtKB-SubCell"/>
</dbReference>
<dbReference type="FunFam" id="3.40.50.11260:FF:000004">
    <property type="entry name" value="Heat shock protein 75 mitochondrial"/>
    <property type="match status" value="1"/>
</dbReference>
<evidence type="ECO:0000256" key="1">
    <source>
        <dbReference type="ARBA" id="ARBA00004496"/>
    </source>
</evidence>
<feature type="domain" description="Histidine kinase/HSP90-like ATPase" evidence="11">
    <location>
        <begin position="26"/>
        <end position="182"/>
    </location>
</feature>
<dbReference type="SMART" id="SM00387">
    <property type="entry name" value="HATPase_c"/>
    <property type="match status" value="1"/>
</dbReference>
<feature type="binding site" evidence="10">
    <location>
        <position position="85"/>
    </location>
    <ligand>
        <name>ATP</name>
        <dbReference type="ChEBI" id="CHEBI:30616"/>
    </ligand>
</feature>
<dbReference type="EMBL" id="ABVL01000001">
    <property type="protein sequence ID" value="EDY21902.1"/>
    <property type="molecule type" value="Genomic_DNA"/>
</dbReference>
<dbReference type="SUPFAM" id="SSF110942">
    <property type="entry name" value="HSP90 C-terminal domain"/>
    <property type="match status" value="1"/>
</dbReference>
<name>B4CV89_9BACT</name>
<comment type="caution">
    <text evidence="12">The sequence shown here is derived from an EMBL/GenBank/DDBJ whole genome shotgun (WGS) entry which is preliminary data.</text>
</comment>
<evidence type="ECO:0000256" key="6">
    <source>
        <dbReference type="ARBA" id="ARBA00022946"/>
    </source>
</evidence>
<comment type="subcellular location">
    <subcellularLocation>
        <location evidence="1 9">Cytoplasm</location>
    </subcellularLocation>
</comment>
<evidence type="ECO:0000256" key="9">
    <source>
        <dbReference type="HAMAP-Rule" id="MF_00505"/>
    </source>
</evidence>
<sequence length="610" mass="68902">MSTTEKHAFQAEIAQLLDLVIHSLYTDKEIFVRELISNAADASEKLKFLQTSGTEVFEPELPLKISVSTDGQAKTITFTDTGIGMTHGELIDNLGTIAHSGSKAFLEQLKANKDDANLIGQFGVGFYSAFMVAEKVTVYTRSYQPGESGWVWSSDGRTGYEIDAASDLSRGTKIVVQLKDTEFAQASNIERIIKHYSNFVPFPIELNGNAVNTVQALWTKNKSEITDEEYNDFYKYVAHESEPPLYRLHFSADAPLSIRALLFVPEKSYELLTLARGENEVNLYCRKVLIQPKAKNLFPEWLRFLKGVVDSEDLPLNISRETMQDSALLRKINDVLTKRVLKWLDEEAKADPEKFDKFFREHGHCLKEGVANDYQHRETLAKLLRNESSHTDVGKTTSLTDYVGRMPEEQKEIYYLTAPNREAALASPYYEVFREKKFEVLFLYAPQDEIVMEQLREFDKKRLVAAEKADLKLDKESSGALSEEDARVLANFIKERLGDRVNEVHSSKRLVGSPAVVVDSDTHMTSSMRRMMKMMSREGEAPLESKPNLEINPDHAMLVRLNAIRQSDPALAGEVAEQIFDNALVAAGLLEDPRAMLGRLNGLLEKLLNK</sequence>
<feature type="binding site" evidence="10">
    <location>
        <position position="172"/>
    </location>
    <ligand>
        <name>ATP</name>
        <dbReference type="ChEBI" id="CHEBI:30616"/>
    </ligand>
</feature>
<feature type="binding site" evidence="10">
    <location>
        <position position="34"/>
    </location>
    <ligand>
        <name>ATP</name>
        <dbReference type="ChEBI" id="CHEBI:30616"/>
    </ligand>
</feature>
<dbReference type="HAMAP" id="MF_00505">
    <property type="entry name" value="HSP90"/>
    <property type="match status" value="1"/>
</dbReference>
<dbReference type="PIRSF" id="PIRSF002583">
    <property type="entry name" value="Hsp90"/>
    <property type="match status" value="1"/>
</dbReference>
<feature type="binding site" evidence="10">
    <location>
        <position position="320"/>
    </location>
    <ligand>
        <name>ATP</name>
        <dbReference type="ChEBI" id="CHEBI:30616"/>
    </ligand>
</feature>
<feature type="region of interest" description="A; substrate-binding" evidence="9">
    <location>
        <begin position="1"/>
        <end position="320"/>
    </location>
</feature>
<dbReference type="SUPFAM" id="SSF55874">
    <property type="entry name" value="ATPase domain of HSP90 chaperone/DNA topoisomerase II/histidine kinase"/>
    <property type="match status" value="1"/>
</dbReference>
<dbReference type="FunFam" id="3.30.230.80:FF:000004">
    <property type="entry name" value="Heat shock protein 75 kDa"/>
    <property type="match status" value="1"/>
</dbReference>
<dbReference type="FunFam" id="3.30.565.10:FF:000009">
    <property type="entry name" value="Molecular chaperone HtpG"/>
    <property type="match status" value="1"/>
</dbReference>
<comment type="caution">
    <text evidence="9">Lacks conserved residue(s) required for the propagation of feature annotation.</text>
</comment>
<feature type="binding site" evidence="10">
    <location>
        <position position="93"/>
    </location>
    <ligand>
        <name>ATP</name>
        <dbReference type="ChEBI" id="CHEBI:30616"/>
    </ligand>
</feature>
<evidence type="ECO:0000256" key="2">
    <source>
        <dbReference type="ARBA" id="ARBA00008239"/>
    </source>
</evidence>
<dbReference type="GO" id="GO:0051082">
    <property type="term" value="F:unfolded protein binding"/>
    <property type="evidence" value="ECO:0007669"/>
    <property type="project" value="UniProtKB-UniRule"/>
</dbReference>
<evidence type="ECO:0000259" key="11">
    <source>
        <dbReference type="SMART" id="SM00387"/>
    </source>
</evidence>
<evidence type="ECO:0000256" key="4">
    <source>
        <dbReference type="ARBA" id="ARBA00022741"/>
    </source>
</evidence>
<evidence type="ECO:0000256" key="3">
    <source>
        <dbReference type="ARBA" id="ARBA00022490"/>
    </source>
</evidence>
<protein>
    <recommendedName>
        <fullName evidence="9">Chaperone protein HtpG</fullName>
    </recommendedName>
    <alternativeName>
        <fullName evidence="9">Heat shock protein HtpG</fullName>
    </alternativeName>
    <alternativeName>
        <fullName evidence="9">High temperature protein G</fullName>
    </alternativeName>
</protein>
<keyword evidence="3 9" id="KW-0963">Cytoplasm</keyword>
<dbReference type="GO" id="GO:0140662">
    <property type="term" value="F:ATP-dependent protein folding chaperone"/>
    <property type="evidence" value="ECO:0007669"/>
    <property type="project" value="InterPro"/>
</dbReference>
<dbReference type="InParanoid" id="B4CV89"/>
<dbReference type="FunCoup" id="B4CV89">
    <property type="interactions" value="431"/>
</dbReference>
<accession>B4CV89</accession>
<dbReference type="AlphaFoldDB" id="B4CV89"/>
<reference evidence="12 13" key="1">
    <citation type="journal article" date="2011" name="J. Bacteriol.">
        <title>Genome sequence of Chthoniobacter flavus Ellin428, an aerobic heterotrophic soil bacterium.</title>
        <authorList>
            <person name="Kant R."/>
            <person name="van Passel M.W."/>
            <person name="Palva A."/>
            <person name="Lucas S."/>
            <person name="Lapidus A."/>
            <person name="Glavina Del Rio T."/>
            <person name="Dalin E."/>
            <person name="Tice H."/>
            <person name="Bruce D."/>
            <person name="Goodwin L."/>
            <person name="Pitluck S."/>
            <person name="Larimer F.W."/>
            <person name="Land M.L."/>
            <person name="Hauser L."/>
            <person name="Sangwan P."/>
            <person name="de Vos W.M."/>
            <person name="Janssen P.H."/>
            <person name="Smidt H."/>
        </authorList>
    </citation>
    <scope>NUCLEOTIDE SEQUENCE [LARGE SCALE GENOMIC DNA]</scope>
    <source>
        <strain evidence="12 13">Ellin428</strain>
    </source>
</reference>
<dbReference type="STRING" id="497964.CfE428DRAFT_0027"/>
<dbReference type="Pfam" id="PF13589">
    <property type="entry name" value="HATPase_c_3"/>
    <property type="match status" value="1"/>
</dbReference>
<dbReference type="NCBIfam" id="NF003555">
    <property type="entry name" value="PRK05218.1"/>
    <property type="match status" value="1"/>
</dbReference>
<feature type="binding site" evidence="10">
    <location>
        <begin position="121"/>
        <end position="126"/>
    </location>
    <ligand>
        <name>ATP</name>
        <dbReference type="ChEBI" id="CHEBI:30616"/>
    </ligand>
</feature>
<keyword evidence="4 9" id="KW-0547">Nucleotide-binding</keyword>
<evidence type="ECO:0000256" key="7">
    <source>
        <dbReference type="ARBA" id="ARBA00023016"/>
    </source>
</evidence>
<proteinExistence type="inferred from homology"/>
<dbReference type="InterPro" id="IPR020568">
    <property type="entry name" value="Ribosomal_Su5_D2-typ_SF"/>
</dbReference>
<dbReference type="PANTHER" id="PTHR11528">
    <property type="entry name" value="HEAT SHOCK PROTEIN 90 FAMILY MEMBER"/>
    <property type="match status" value="1"/>
</dbReference>
<gene>
    <name evidence="9" type="primary">htpG</name>
    <name evidence="12" type="ORF">CfE428DRAFT_0027</name>
</gene>
<organism evidence="12 13">
    <name type="scientific">Chthoniobacter flavus Ellin428</name>
    <dbReference type="NCBI Taxonomy" id="497964"/>
    <lineage>
        <taxon>Bacteria</taxon>
        <taxon>Pseudomonadati</taxon>
        <taxon>Verrucomicrobiota</taxon>
        <taxon>Spartobacteria</taxon>
        <taxon>Chthoniobacterales</taxon>
        <taxon>Chthoniobacteraceae</taxon>
        <taxon>Chthoniobacter</taxon>
    </lineage>
</organism>
<feature type="binding site" evidence="10">
    <location>
        <position position="80"/>
    </location>
    <ligand>
        <name>ATP</name>
        <dbReference type="ChEBI" id="CHEBI:30616"/>
    </ligand>
</feature>
<keyword evidence="8 9" id="KW-0143">Chaperone</keyword>
<dbReference type="InterPro" id="IPR020575">
    <property type="entry name" value="Hsp90_N"/>
</dbReference>
<dbReference type="Proteomes" id="UP000005824">
    <property type="component" value="Unassembled WGS sequence"/>
</dbReference>
<dbReference type="RefSeq" id="WP_006977354.1">
    <property type="nucleotide sequence ID" value="NZ_ABVL01000001.1"/>
</dbReference>
<keyword evidence="5 9" id="KW-0067">ATP-binding</keyword>
<dbReference type="InterPro" id="IPR001404">
    <property type="entry name" value="Hsp90_fam"/>
</dbReference>
<dbReference type="InterPro" id="IPR036890">
    <property type="entry name" value="HATPase_C_sf"/>
</dbReference>
<evidence type="ECO:0000256" key="8">
    <source>
        <dbReference type="ARBA" id="ARBA00023186"/>
    </source>
</evidence>
<comment type="similarity">
    <text evidence="2 9">Belongs to the heat shock protein 90 family.</text>
</comment>
<dbReference type="GO" id="GO:0070013">
    <property type="term" value="C:intracellular organelle lumen"/>
    <property type="evidence" value="ECO:0007669"/>
    <property type="project" value="UniProtKB-ARBA"/>
</dbReference>
<comment type="function">
    <text evidence="9">Molecular chaperone. Has ATPase activity.</text>
</comment>
<dbReference type="GO" id="GO:0005524">
    <property type="term" value="F:ATP binding"/>
    <property type="evidence" value="ECO:0007669"/>
    <property type="project" value="UniProtKB-UniRule"/>
</dbReference>
<dbReference type="SUPFAM" id="SSF54211">
    <property type="entry name" value="Ribosomal protein S5 domain 2-like"/>
    <property type="match status" value="1"/>
</dbReference>
<dbReference type="GO" id="GO:0016887">
    <property type="term" value="F:ATP hydrolysis activity"/>
    <property type="evidence" value="ECO:0007669"/>
    <property type="project" value="InterPro"/>
</dbReference>